<keyword evidence="2" id="KW-1185">Reference proteome</keyword>
<accession>A0A2S9K004</accession>
<comment type="caution">
    <text evidence="1">The sequence shown here is derived from an EMBL/GenBank/DDBJ whole genome shotgun (WGS) entry which is preliminary data.</text>
</comment>
<dbReference type="OrthoDB" id="9815249at2"/>
<dbReference type="EMBL" id="PVBT01000001">
    <property type="protein sequence ID" value="PRD58916.1"/>
    <property type="molecule type" value="Genomic_DNA"/>
</dbReference>
<protein>
    <submittedName>
        <fullName evidence="1">Uncharacterized protein</fullName>
    </submittedName>
</protein>
<dbReference type="AlphaFoldDB" id="A0A2S9K004"/>
<reference evidence="1 2" key="1">
    <citation type="submission" date="2018-02" db="EMBL/GenBank/DDBJ databases">
        <title>The draft genome of Phyllobacterium myrsinacearum DSM5892.</title>
        <authorList>
            <person name="Li L."/>
            <person name="Liu L."/>
            <person name="Zhang X."/>
            <person name="Wang T."/>
        </authorList>
    </citation>
    <scope>NUCLEOTIDE SEQUENCE [LARGE SCALE GENOMIC DNA]</scope>
    <source>
        <strain evidence="1 2">DSM 5892</strain>
    </source>
</reference>
<evidence type="ECO:0000313" key="1">
    <source>
        <dbReference type="EMBL" id="PRD58916.1"/>
    </source>
</evidence>
<sequence>MAASFVCFTFAATARADNAATELFQKYLANGRIGEADEQLLALAAKATNNADAQLGLGLVRSARAFEKLAQSLYKHGFGSKSDGYELFLGRGASQIARNDNPEPITYEQFRGILATFIADLDSAEKALAAVGDKPAKLKVDLSVARFDWNGDGTVGPEDHIGRAFSDANENGDPLPFIVGFDTADAKWLQGYDNLLMAVAKAWLSHDFSESWNSSFSVVFPRAVSTMAEANGRGSDEYTMFGVNKAQADDIADFITLIHTIRWPVADKAMWSDVRVHLKKVIALNRETWALIDKETDDDHEWLPGPKQKSGVLPSFNVTPERIQAWLAVLSQFEAALDGKILVPHWRFDKGINLAKVFDDPRPFDFVLWVTGPAAVPYLQDGPAMSSGEWNQITSIFEGNFASYAFYFN</sequence>
<evidence type="ECO:0000313" key="2">
    <source>
        <dbReference type="Proteomes" id="UP000238563"/>
    </source>
</evidence>
<dbReference type="Proteomes" id="UP000238563">
    <property type="component" value="Unassembled WGS sequence"/>
</dbReference>
<gene>
    <name evidence="1" type="ORF">C5750_05805</name>
</gene>
<proteinExistence type="predicted"/>
<name>A0A2S9K004_9HYPH</name>
<organism evidence="1 2">
    <name type="scientific">Phyllobacterium myrsinacearum</name>
    <dbReference type="NCBI Taxonomy" id="28101"/>
    <lineage>
        <taxon>Bacteria</taxon>
        <taxon>Pseudomonadati</taxon>
        <taxon>Pseudomonadota</taxon>
        <taxon>Alphaproteobacteria</taxon>
        <taxon>Hyphomicrobiales</taxon>
        <taxon>Phyllobacteriaceae</taxon>
        <taxon>Phyllobacterium</taxon>
    </lineage>
</organism>